<dbReference type="OrthoDB" id="7130006at2759"/>
<organism evidence="5 6">
    <name type="scientific">Tetrapyrgos nigripes</name>
    <dbReference type="NCBI Taxonomy" id="182062"/>
    <lineage>
        <taxon>Eukaryota</taxon>
        <taxon>Fungi</taxon>
        <taxon>Dikarya</taxon>
        <taxon>Basidiomycota</taxon>
        <taxon>Agaricomycotina</taxon>
        <taxon>Agaricomycetes</taxon>
        <taxon>Agaricomycetidae</taxon>
        <taxon>Agaricales</taxon>
        <taxon>Marasmiineae</taxon>
        <taxon>Marasmiaceae</taxon>
        <taxon>Tetrapyrgos</taxon>
    </lineage>
</organism>
<keyword evidence="3" id="KW-0378">Hydrolase</keyword>
<name>A0A8H5LMQ3_9AGAR</name>
<evidence type="ECO:0000256" key="1">
    <source>
        <dbReference type="ARBA" id="ARBA00010088"/>
    </source>
</evidence>
<keyword evidence="2" id="KW-0058">Aromatic hydrocarbons catabolism</keyword>
<dbReference type="InterPro" id="IPR029058">
    <property type="entry name" value="AB_hydrolase_fold"/>
</dbReference>
<evidence type="ECO:0000259" key="4">
    <source>
        <dbReference type="Pfam" id="PF06441"/>
    </source>
</evidence>
<dbReference type="Pfam" id="PF06441">
    <property type="entry name" value="EHN"/>
    <property type="match status" value="1"/>
</dbReference>
<dbReference type="Proteomes" id="UP000559256">
    <property type="component" value="Unassembled WGS sequence"/>
</dbReference>
<dbReference type="InterPro" id="IPR010497">
    <property type="entry name" value="Epoxide_hydro_N"/>
</dbReference>
<dbReference type="GO" id="GO:0004301">
    <property type="term" value="F:epoxide hydrolase activity"/>
    <property type="evidence" value="ECO:0007669"/>
    <property type="project" value="TreeGrafter"/>
</dbReference>
<dbReference type="PANTHER" id="PTHR21661:SF35">
    <property type="entry name" value="EPOXIDE HYDROLASE"/>
    <property type="match status" value="1"/>
</dbReference>
<dbReference type="SUPFAM" id="SSF53474">
    <property type="entry name" value="alpha/beta-Hydrolases"/>
    <property type="match status" value="1"/>
</dbReference>
<comment type="similarity">
    <text evidence="1">Belongs to the peptidase S33 family.</text>
</comment>
<dbReference type="AlphaFoldDB" id="A0A8H5LMQ3"/>
<feature type="domain" description="Epoxide hydrolase N-terminal" evidence="4">
    <location>
        <begin position="38"/>
        <end position="98"/>
    </location>
</feature>
<evidence type="ECO:0000313" key="5">
    <source>
        <dbReference type="EMBL" id="KAF5362856.1"/>
    </source>
</evidence>
<proteinExistence type="inferred from homology"/>
<accession>A0A8H5LMQ3</accession>
<evidence type="ECO:0000313" key="6">
    <source>
        <dbReference type="Proteomes" id="UP000559256"/>
    </source>
</evidence>
<evidence type="ECO:0000256" key="3">
    <source>
        <dbReference type="ARBA" id="ARBA00022801"/>
    </source>
</evidence>
<evidence type="ECO:0000256" key="2">
    <source>
        <dbReference type="ARBA" id="ARBA00022797"/>
    </source>
</evidence>
<gene>
    <name evidence="5" type="ORF">D9758_007060</name>
</gene>
<protein>
    <recommendedName>
        <fullName evidence="4">Epoxide hydrolase N-terminal domain-containing protein</fullName>
    </recommendedName>
</protein>
<sequence>MSSTEVPFKISVPDDQLDLLRKKLDLITPTNSRTLSGDGYDWRAEESKLNEELPQFTRDIEVTGHGTLNIHYVHKKSEVENAIPLLFVHRWPSSFIEVRKILPLLVQASPNGKSLSFHVVALRLPGYGISEAPRKPGFVIEQHVEVGHKLIVVLRYNEYGEVGKDIVPGVQMMGCLRYFITLTLSPQPPFSPQTTIFPALLPCPPLSPPSAASLYHSTNTLSYFFSFRNLKRDSGRKG</sequence>
<dbReference type="PANTHER" id="PTHR21661">
    <property type="entry name" value="EPOXIDE HYDROLASE 1-RELATED"/>
    <property type="match status" value="1"/>
</dbReference>
<reference evidence="5 6" key="1">
    <citation type="journal article" date="2020" name="ISME J.">
        <title>Uncovering the hidden diversity of litter-decomposition mechanisms in mushroom-forming fungi.</title>
        <authorList>
            <person name="Floudas D."/>
            <person name="Bentzer J."/>
            <person name="Ahren D."/>
            <person name="Johansson T."/>
            <person name="Persson P."/>
            <person name="Tunlid A."/>
        </authorList>
    </citation>
    <scope>NUCLEOTIDE SEQUENCE [LARGE SCALE GENOMIC DNA]</scope>
    <source>
        <strain evidence="5 6">CBS 291.85</strain>
    </source>
</reference>
<dbReference type="Gene3D" id="3.40.50.1820">
    <property type="entry name" value="alpha/beta hydrolase"/>
    <property type="match status" value="1"/>
</dbReference>
<dbReference type="GO" id="GO:0097176">
    <property type="term" value="P:epoxide metabolic process"/>
    <property type="evidence" value="ECO:0007669"/>
    <property type="project" value="TreeGrafter"/>
</dbReference>
<dbReference type="EMBL" id="JAACJM010000036">
    <property type="protein sequence ID" value="KAF5362856.1"/>
    <property type="molecule type" value="Genomic_DNA"/>
</dbReference>
<keyword evidence="6" id="KW-1185">Reference proteome</keyword>
<comment type="caution">
    <text evidence="5">The sequence shown here is derived from an EMBL/GenBank/DDBJ whole genome shotgun (WGS) entry which is preliminary data.</text>
</comment>